<dbReference type="Pfam" id="PF08734">
    <property type="entry name" value="GYD"/>
    <property type="match status" value="1"/>
</dbReference>
<gene>
    <name evidence="1" type="ORF">METZ01_LOCUS77720</name>
</gene>
<reference evidence="1" key="1">
    <citation type="submission" date="2018-05" db="EMBL/GenBank/DDBJ databases">
        <authorList>
            <person name="Lanie J.A."/>
            <person name="Ng W.-L."/>
            <person name="Kazmierczak K.M."/>
            <person name="Andrzejewski T.M."/>
            <person name="Davidsen T.M."/>
            <person name="Wayne K.J."/>
            <person name="Tettelin H."/>
            <person name="Glass J.I."/>
            <person name="Rusch D."/>
            <person name="Podicherti R."/>
            <person name="Tsui H.-C.T."/>
            <person name="Winkler M.E."/>
        </authorList>
    </citation>
    <scope>NUCLEOTIDE SEQUENCE</scope>
</reference>
<organism evidence="1">
    <name type="scientific">marine metagenome</name>
    <dbReference type="NCBI Taxonomy" id="408172"/>
    <lineage>
        <taxon>unclassified sequences</taxon>
        <taxon>metagenomes</taxon>
        <taxon>ecological metagenomes</taxon>
    </lineage>
</organism>
<evidence type="ECO:0008006" key="2">
    <source>
        <dbReference type="Google" id="ProtNLM"/>
    </source>
</evidence>
<protein>
    <recommendedName>
        <fullName evidence="2">GYD domain-containing protein</fullName>
    </recommendedName>
</protein>
<accession>A0A381U9H4</accession>
<feature type="non-terminal residue" evidence="1">
    <location>
        <position position="100"/>
    </location>
</feature>
<evidence type="ECO:0000313" key="1">
    <source>
        <dbReference type="EMBL" id="SVA24866.1"/>
    </source>
</evidence>
<proteinExistence type="predicted"/>
<sequence>MAKFYLMGNYTAKAFQGFIANPDTDRRAAINAVASAVGGKVIDYDVVRGAYDFILKLEAPNFESMAAAKLATEATGAVTNITIMEPININSTAKLAAKVA</sequence>
<name>A0A381U9H4_9ZZZZ</name>
<dbReference type="AlphaFoldDB" id="A0A381U9H4"/>
<dbReference type="InterPro" id="IPR014845">
    <property type="entry name" value="GYD/TTHA1554"/>
</dbReference>
<dbReference type="EMBL" id="UINC01006000">
    <property type="protein sequence ID" value="SVA24866.1"/>
    <property type="molecule type" value="Genomic_DNA"/>
</dbReference>